<feature type="compositionally biased region" description="Basic and acidic residues" evidence="1">
    <location>
        <begin position="46"/>
        <end position="61"/>
    </location>
</feature>
<dbReference type="AlphaFoldDB" id="A0A8I6YHI8"/>
<dbReference type="Gramene" id="HORVU.MOREX.r2.7HG0599210.1">
    <property type="protein sequence ID" value="HORVU.MOREX.r2.7HG0599210.1.CDS.1"/>
    <property type="gene ID" value="HORVU.MOREX.r2.7HG0599210"/>
</dbReference>
<keyword evidence="3" id="KW-1185">Reference proteome</keyword>
<dbReference type="Gramene" id="HORVU.MOREX.r3.7HG0722540.1">
    <property type="protein sequence ID" value="HORVU.MOREX.r3.7HG0722540.1.CDS1"/>
    <property type="gene ID" value="HORVU.MOREX.r3.7HG0722540"/>
</dbReference>
<dbReference type="Proteomes" id="UP000011116">
    <property type="component" value="Chromosome 7H"/>
</dbReference>
<accession>A0A8I6YHI8</accession>
<reference evidence="2" key="3">
    <citation type="submission" date="2022-01" db="UniProtKB">
        <authorList>
            <consortium name="EnsemblPlants"/>
        </authorList>
    </citation>
    <scope>IDENTIFICATION</scope>
    <source>
        <strain evidence="2">subsp. vulgare</strain>
    </source>
</reference>
<evidence type="ECO:0000313" key="3">
    <source>
        <dbReference type="Proteomes" id="UP000011116"/>
    </source>
</evidence>
<organism evidence="2 3">
    <name type="scientific">Hordeum vulgare subsp. vulgare</name>
    <name type="common">Domesticated barley</name>
    <dbReference type="NCBI Taxonomy" id="112509"/>
    <lineage>
        <taxon>Eukaryota</taxon>
        <taxon>Viridiplantae</taxon>
        <taxon>Streptophyta</taxon>
        <taxon>Embryophyta</taxon>
        <taxon>Tracheophyta</taxon>
        <taxon>Spermatophyta</taxon>
        <taxon>Magnoliopsida</taxon>
        <taxon>Liliopsida</taxon>
        <taxon>Poales</taxon>
        <taxon>Poaceae</taxon>
        <taxon>BOP clade</taxon>
        <taxon>Pooideae</taxon>
        <taxon>Triticodae</taxon>
        <taxon>Triticeae</taxon>
        <taxon>Hordeinae</taxon>
        <taxon>Hordeum</taxon>
    </lineage>
</organism>
<evidence type="ECO:0000313" key="2">
    <source>
        <dbReference type="EnsemblPlants" id="HORVU.MOREX.r3.7HG0722540.1.CDS1"/>
    </source>
</evidence>
<reference evidence="2" key="2">
    <citation type="submission" date="2020-10" db="EMBL/GenBank/DDBJ databases">
        <authorList>
            <person name="Scholz U."/>
            <person name="Mascher M."/>
            <person name="Fiebig A."/>
        </authorList>
    </citation>
    <scope>NUCLEOTIDE SEQUENCE [LARGE SCALE GENOMIC DNA]</scope>
    <source>
        <strain evidence="2">cv. Morex</strain>
    </source>
</reference>
<name>A0A8I6YHI8_HORVV</name>
<dbReference type="EnsemblPlants" id="HORVU.MOREX.r3.7HG0722540.1">
    <property type="protein sequence ID" value="HORVU.MOREX.r3.7HG0722540.1.CDS1"/>
    <property type="gene ID" value="HORVU.MOREX.r3.7HG0722540"/>
</dbReference>
<feature type="region of interest" description="Disordered" evidence="1">
    <location>
        <begin position="34"/>
        <end position="82"/>
    </location>
</feature>
<sequence length="82" mass="8896">MCAPHSLISSLINSQKRKRPCPAEFRALAAVGMEPRRASPAASWTGDERGRSRRAAEGRRDGQRRRSLPRWAAGASLGSVPA</sequence>
<proteinExistence type="predicted"/>
<reference evidence="3" key="1">
    <citation type="journal article" date="2012" name="Nature">
        <title>A physical, genetic and functional sequence assembly of the barley genome.</title>
        <authorList>
            <consortium name="The International Barley Genome Sequencing Consortium"/>
            <person name="Mayer K.F."/>
            <person name="Waugh R."/>
            <person name="Brown J.W."/>
            <person name="Schulman A."/>
            <person name="Langridge P."/>
            <person name="Platzer M."/>
            <person name="Fincher G.B."/>
            <person name="Muehlbauer G.J."/>
            <person name="Sato K."/>
            <person name="Close T.J."/>
            <person name="Wise R.P."/>
            <person name="Stein N."/>
        </authorList>
    </citation>
    <scope>NUCLEOTIDE SEQUENCE [LARGE SCALE GENOMIC DNA]</scope>
    <source>
        <strain evidence="3">cv. Morex</strain>
    </source>
</reference>
<evidence type="ECO:0000256" key="1">
    <source>
        <dbReference type="SAM" id="MobiDB-lite"/>
    </source>
</evidence>
<protein>
    <submittedName>
        <fullName evidence="2">Uncharacterized protein</fullName>
    </submittedName>
</protein>